<evidence type="ECO:0000313" key="1">
    <source>
        <dbReference type="EMBL" id="OGZ14542.1"/>
    </source>
</evidence>
<organism evidence="1 2">
    <name type="scientific">Candidatus Lloydbacteria bacterium RIFCSPLOWO2_02_FULL_51_11</name>
    <dbReference type="NCBI Taxonomy" id="1798667"/>
    <lineage>
        <taxon>Bacteria</taxon>
        <taxon>Candidatus Lloydiibacteriota</taxon>
    </lineage>
</organism>
<proteinExistence type="predicted"/>
<accession>A0A1G2DMD2</accession>
<protein>
    <submittedName>
        <fullName evidence="1">Uncharacterized protein</fullName>
    </submittedName>
</protein>
<sequence>MKDIGAHPAIVQNPYTSALKEGVVGRTEIADFLVQFSIFADVFLPRIYDGYMTEQALQDFLTQGLAEIASAVPIETMKVRNRALATRATEHAVHMLERPLSRSASQWRSAGARAALWTWLCHEGRSGDGYGNVWHELLLGFQKSNSWLGGVPSLPTGFFGANLMIARCAGKQCLAQVNKPSLTGGSHDEWTFRHNAHLALNAVHLFWTDLQTRRERIKAGALLDPPYQKFRNVEGS</sequence>
<dbReference type="STRING" id="1798667.A3J08_02440"/>
<reference evidence="1 2" key="1">
    <citation type="journal article" date="2016" name="Nat. Commun.">
        <title>Thousands of microbial genomes shed light on interconnected biogeochemical processes in an aquifer system.</title>
        <authorList>
            <person name="Anantharaman K."/>
            <person name="Brown C.T."/>
            <person name="Hug L.A."/>
            <person name="Sharon I."/>
            <person name="Castelle C.J."/>
            <person name="Probst A.J."/>
            <person name="Thomas B.C."/>
            <person name="Singh A."/>
            <person name="Wilkins M.J."/>
            <person name="Karaoz U."/>
            <person name="Brodie E.L."/>
            <person name="Williams K.H."/>
            <person name="Hubbard S.S."/>
            <person name="Banfield J.F."/>
        </authorList>
    </citation>
    <scope>NUCLEOTIDE SEQUENCE [LARGE SCALE GENOMIC DNA]</scope>
</reference>
<dbReference type="AlphaFoldDB" id="A0A1G2DMD2"/>
<comment type="caution">
    <text evidence="1">The sequence shown here is derived from an EMBL/GenBank/DDBJ whole genome shotgun (WGS) entry which is preliminary data.</text>
</comment>
<dbReference type="EMBL" id="MHLR01000027">
    <property type="protein sequence ID" value="OGZ14542.1"/>
    <property type="molecule type" value="Genomic_DNA"/>
</dbReference>
<name>A0A1G2DMD2_9BACT</name>
<dbReference type="Proteomes" id="UP000177573">
    <property type="component" value="Unassembled WGS sequence"/>
</dbReference>
<gene>
    <name evidence="1" type="ORF">A3J08_02440</name>
</gene>
<evidence type="ECO:0000313" key="2">
    <source>
        <dbReference type="Proteomes" id="UP000177573"/>
    </source>
</evidence>